<organism evidence="2 3">
    <name type="scientific">Pseudogemmobacter faecipullorum</name>
    <dbReference type="NCBI Taxonomy" id="2755041"/>
    <lineage>
        <taxon>Bacteria</taxon>
        <taxon>Pseudomonadati</taxon>
        <taxon>Pseudomonadota</taxon>
        <taxon>Alphaproteobacteria</taxon>
        <taxon>Rhodobacterales</taxon>
        <taxon>Paracoccaceae</taxon>
        <taxon>Pseudogemmobacter</taxon>
    </lineage>
</organism>
<dbReference type="PANTHER" id="PTHR47197">
    <property type="entry name" value="PROTEIN NIRF"/>
    <property type="match status" value="1"/>
</dbReference>
<feature type="region of interest" description="Disordered" evidence="1">
    <location>
        <begin position="195"/>
        <end position="222"/>
    </location>
</feature>
<accession>A0ABS8CLC5</accession>
<dbReference type="GO" id="GO:0005524">
    <property type="term" value="F:ATP binding"/>
    <property type="evidence" value="ECO:0007669"/>
    <property type="project" value="UniProtKB-KW"/>
</dbReference>
<dbReference type="Gene3D" id="2.130.10.10">
    <property type="entry name" value="YVTN repeat-like/Quinoprotein amine dehydrogenase"/>
    <property type="match status" value="1"/>
</dbReference>
<dbReference type="PANTHER" id="PTHR47197:SF3">
    <property type="entry name" value="DIHYDRO-HEME D1 DEHYDROGENASE"/>
    <property type="match status" value="1"/>
</dbReference>
<reference evidence="2 3" key="1">
    <citation type="submission" date="2020-07" db="EMBL/GenBank/DDBJ databases">
        <title>Pseudogemmobacter sp. nov., isolated from poultry manure in Taiwan.</title>
        <authorList>
            <person name="Lin S.-Y."/>
            <person name="Tang Y.-S."/>
            <person name="Young C.-C."/>
        </authorList>
    </citation>
    <scope>NUCLEOTIDE SEQUENCE [LARGE SCALE GENOMIC DNA]</scope>
    <source>
        <strain evidence="2 3">CC-YST710</strain>
    </source>
</reference>
<dbReference type="InterPro" id="IPR051200">
    <property type="entry name" value="Host-pathogen_enzymatic-act"/>
</dbReference>
<feature type="region of interest" description="Disordered" evidence="1">
    <location>
        <begin position="468"/>
        <end position="487"/>
    </location>
</feature>
<keyword evidence="3" id="KW-1185">Reference proteome</keyword>
<dbReference type="EMBL" id="JACDXX010000007">
    <property type="protein sequence ID" value="MCB5410184.1"/>
    <property type="molecule type" value="Genomic_DNA"/>
</dbReference>
<proteinExistence type="predicted"/>
<protein>
    <submittedName>
        <fullName evidence="2">ATP-binding protein</fullName>
    </submittedName>
</protein>
<dbReference type="Proteomes" id="UP001198571">
    <property type="component" value="Unassembled WGS sequence"/>
</dbReference>
<dbReference type="SUPFAM" id="SSF51004">
    <property type="entry name" value="C-terminal (heme d1) domain of cytochrome cd1-nitrite reductase"/>
    <property type="match status" value="1"/>
</dbReference>
<dbReference type="InterPro" id="IPR011048">
    <property type="entry name" value="Haem_d1_sf"/>
</dbReference>
<name>A0ABS8CLC5_9RHOB</name>
<gene>
    <name evidence="2" type="ORF">H0485_09245</name>
</gene>
<evidence type="ECO:0000313" key="3">
    <source>
        <dbReference type="Proteomes" id="UP001198571"/>
    </source>
</evidence>
<dbReference type="RefSeq" id="WP_226935090.1">
    <property type="nucleotide sequence ID" value="NZ_JACDXX010000007.1"/>
</dbReference>
<sequence length="487" mass="51273">MSLHSRRRISRLASVSLLVLGLTAGVARAESIFTPSSDGFQGQVRAGASERGAAVIAGSKIAVTGERLIPGQKITLMRGNTVLTEGGPLTVNDEGKFRFELTLDKAAHTGLQPILVITENPASATVVDLKISPDIPFSGAEQFEITSAPVTPGLYQLAFGSDAGALFVTSSVGRPPVRDSSLNRIDPATLKVTASVTPAEAPPPPARAPAPGAAAPAAKAAEADDRPPVFAVYGIGADEANKTLWVTNTRQDTVAVYNQDDLSLIRQFEPGAVPHAFAVQVDESQGRAYISEATYPQVAVFDTKTLEQLEPIRLKSDKRGEEFRSQGIWLDEASSQLFVVSLATSELAVVDLKSGESRNIALPGAIAAAGVAYDPVEDLLFVTAQDTDNLLILKASDGTVLSDVDTGAGALYVTFEPESRQIFVGNRGAGSITVVNTKGEITANLELGSYPNQLIADGQGNVWAVNKSRGEDDDSGDRIWKIAPKAQ</sequence>
<feature type="compositionally biased region" description="Low complexity" evidence="1">
    <location>
        <begin position="209"/>
        <end position="220"/>
    </location>
</feature>
<evidence type="ECO:0000256" key="1">
    <source>
        <dbReference type="SAM" id="MobiDB-lite"/>
    </source>
</evidence>
<dbReference type="InterPro" id="IPR015943">
    <property type="entry name" value="WD40/YVTN_repeat-like_dom_sf"/>
</dbReference>
<keyword evidence="2" id="KW-0067">ATP-binding</keyword>
<evidence type="ECO:0000313" key="2">
    <source>
        <dbReference type="EMBL" id="MCB5410184.1"/>
    </source>
</evidence>
<comment type="caution">
    <text evidence="2">The sequence shown here is derived from an EMBL/GenBank/DDBJ whole genome shotgun (WGS) entry which is preliminary data.</text>
</comment>
<keyword evidence="2" id="KW-0547">Nucleotide-binding</keyword>